<dbReference type="InterPro" id="IPR028010">
    <property type="entry name" value="GSAP_C_dom"/>
</dbReference>
<reference evidence="3" key="1">
    <citation type="submission" date="2021-02" db="EMBL/GenBank/DDBJ databases">
        <authorList>
            <person name="Nowell W R."/>
        </authorList>
    </citation>
    <scope>NUCLEOTIDE SEQUENCE</scope>
</reference>
<dbReference type="InterPro" id="IPR026172">
    <property type="entry name" value="GSAP_fam"/>
</dbReference>
<dbReference type="OrthoDB" id="9997853at2759"/>
<evidence type="ECO:0000313" key="4">
    <source>
        <dbReference type="Proteomes" id="UP000663852"/>
    </source>
</evidence>
<dbReference type="AlphaFoldDB" id="A0A813T370"/>
<dbReference type="GO" id="GO:1902004">
    <property type="term" value="P:positive regulation of amyloid-beta formation"/>
    <property type="evidence" value="ECO:0007669"/>
    <property type="project" value="TreeGrafter"/>
</dbReference>
<comment type="caution">
    <text evidence="3">The sequence shown here is derived from an EMBL/GenBank/DDBJ whole genome shotgun (WGS) entry which is preliminary data.</text>
</comment>
<protein>
    <recommendedName>
        <fullName evidence="2">Gamma-secretase-activating protein C-terminal domain-containing protein</fullName>
    </recommendedName>
</protein>
<evidence type="ECO:0000256" key="1">
    <source>
        <dbReference type="SAM" id="MobiDB-lite"/>
    </source>
</evidence>
<feature type="region of interest" description="Disordered" evidence="1">
    <location>
        <begin position="518"/>
        <end position="547"/>
    </location>
</feature>
<name>A0A813T370_ADIRI</name>
<dbReference type="EMBL" id="CAJNOJ010000013">
    <property type="protein sequence ID" value="CAF0803379.1"/>
    <property type="molecule type" value="Genomic_DNA"/>
</dbReference>
<dbReference type="Proteomes" id="UP000663852">
    <property type="component" value="Unassembled WGS sequence"/>
</dbReference>
<dbReference type="Pfam" id="PF14959">
    <property type="entry name" value="GSAP-16"/>
    <property type="match status" value="1"/>
</dbReference>
<feature type="compositionally biased region" description="Polar residues" evidence="1">
    <location>
        <begin position="531"/>
        <end position="547"/>
    </location>
</feature>
<proteinExistence type="predicted"/>
<gene>
    <name evidence="3" type="ORF">EDS130_LOCUS4970</name>
</gene>
<dbReference type="PANTHER" id="PTHR13630">
    <property type="entry name" value="GAMMA-SECRETASE-ACTIVATING PROTEIN"/>
    <property type="match status" value="1"/>
</dbReference>
<feature type="domain" description="Gamma-secretase-activating protein C-terminal" evidence="2">
    <location>
        <begin position="624"/>
        <end position="726"/>
    </location>
</feature>
<organism evidence="3 4">
    <name type="scientific">Adineta ricciae</name>
    <name type="common">Rotifer</name>
    <dbReference type="NCBI Taxonomy" id="249248"/>
    <lineage>
        <taxon>Eukaryota</taxon>
        <taxon>Metazoa</taxon>
        <taxon>Spiralia</taxon>
        <taxon>Gnathifera</taxon>
        <taxon>Rotifera</taxon>
        <taxon>Eurotatoria</taxon>
        <taxon>Bdelloidea</taxon>
        <taxon>Adinetida</taxon>
        <taxon>Adinetidae</taxon>
        <taxon>Adineta</taxon>
    </lineage>
</organism>
<dbReference type="PANTHER" id="PTHR13630:SF1">
    <property type="entry name" value="GAMMA-SECRETASE-ACTIVATING PROTEIN"/>
    <property type="match status" value="1"/>
</dbReference>
<evidence type="ECO:0000313" key="3">
    <source>
        <dbReference type="EMBL" id="CAF0803379.1"/>
    </source>
</evidence>
<accession>A0A813T370</accession>
<dbReference type="GO" id="GO:0005802">
    <property type="term" value="C:trans-Golgi network"/>
    <property type="evidence" value="ECO:0007669"/>
    <property type="project" value="TreeGrafter"/>
</dbReference>
<sequence length="848" mass="96000">MALIATKQIEQSVLLNDVDNLSVLGLEQGCILLFSAISKSLSKNSTTPRAVIGGVQLSDGDQKIYYRHSSVAKITHASLNSARTLCCFVTRTESSNYDVFVAEIGLLNSSRLFSLKFSSQSSIRAYLAPHDTILILYRDTVTLFRMPNGGGTSVDKSIAVDKEAQINECVYYQWDTLQQRLHIIQKRIVSSTKIIPPNGYDSLIYVAYTINAKGKFDIVMKVHFDLKLPTLATSQFSFEIISNDSSLFLCCQGMMKEDTNKVEYAIVSLGHGRSLYISKILSHESGEIFQSRRIHFGLIEGDYVFAVLRGEFVHLLNFNIRMNFTNHLFFPHNGTTLPYDTKYTTQRGLVNRTYTLLYEKRNLFTYNIEVNTAELMKIISPINIESTIAYALVASKDVNMPAQILEKILFQMYNDLNTKTYLKEILTGLIFMRLSKRIHHDKYVLVFPATMVNPRQMTYTGISIEPVIHHRDHGPEPSGTNNIDKEYYDKLRSSFDSSRRFRHKAPCAHPIVSKSDSTDFGNDAIDDSGTSRRASTGALTSPTFSPGGQLSSRFSFFDRQRKQSTTSINSNTNDNPKAVLLLDTKNENVFNNISYELQRLHPSWDQGRIKELAYEYVQATQSQCNRLIDLFTQLAGYKSAQLLVDDDHPSASEKYKSLLVIIEKLYIAVVELGFSPTDELQRTLLEISFRVMPFDRFVMAIDQNILTLTEEFVKRVILELDNDQKSYTIKEQLILMLPNKNSDTHYRLCSMMKNDRAKRTTAQLLVARSFSADNKNRSIETPSENSMIHAVEEIMNVNNNPNGATMQSRLIKEAAVTFFRDCNQRGILDADEMGLVKDGLISLASAAP</sequence>
<evidence type="ECO:0000259" key="2">
    <source>
        <dbReference type="Pfam" id="PF14959"/>
    </source>
</evidence>